<protein>
    <recommendedName>
        <fullName evidence="1">N-acetyltransferase domain-containing protein</fullName>
    </recommendedName>
</protein>
<reference evidence="2 3" key="1">
    <citation type="submission" date="2014-08" db="EMBL/GenBank/DDBJ databases">
        <title>Complete genome of a marine bacteria Jeotgalibacillus malaysiensis.</title>
        <authorList>
            <person name="Yaakop A.S."/>
            <person name="Chan K.-G."/>
            <person name="Goh K.M."/>
        </authorList>
    </citation>
    <scope>NUCLEOTIDE SEQUENCE [LARGE SCALE GENOMIC DNA]</scope>
    <source>
        <strain evidence="2 3">D5</strain>
    </source>
</reference>
<dbReference type="PROSITE" id="PS51186">
    <property type="entry name" value="GNAT"/>
    <property type="match status" value="1"/>
</dbReference>
<dbReference type="KEGG" id="jeo:JMA_14330"/>
<dbReference type="STRING" id="1508404.JMA_14330"/>
<dbReference type="AlphaFoldDB" id="A0A0B5AK87"/>
<dbReference type="OrthoDB" id="9796171at2"/>
<evidence type="ECO:0000313" key="2">
    <source>
        <dbReference type="EMBL" id="AJD90750.1"/>
    </source>
</evidence>
<organism evidence="2 3">
    <name type="scientific">Jeotgalibacillus malaysiensis</name>
    <dbReference type="NCBI Taxonomy" id="1508404"/>
    <lineage>
        <taxon>Bacteria</taxon>
        <taxon>Bacillati</taxon>
        <taxon>Bacillota</taxon>
        <taxon>Bacilli</taxon>
        <taxon>Bacillales</taxon>
        <taxon>Caryophanaceae</taxon>
        <taxon>Jeotgalibacillus</taxon>
    </lineage>
</organism>
<dbReference type="InterPro" id="IPR016181">
    <property type="entry name" value="Acyl_CoA_acyltransferase"/>
</dbReference>
<evidence type="ECO:0000259" key="1">
    <source>
        <dbReference type="PROSITE" id="PS51186"/>
    </source>
</evidence>
<dbReference type="CDD" id="cd04301">
    <property type="entry name" value="NAT_SF"/>
    <property type="match status" value="1"/>
</dbReference>
<accession>A0A0B5AK87</accession>
<dbReference type="EMBL" id="CP009416">
    <property type="protein sequence ID" value="AJD90750.1"/>
    <property type="molecule type" value="Genomic_DNA"/>
</dbReference>
<dbReference type="PANTHER" id="PTHR13355">
    <property type="entry name" value="GLUCOSAMINE 6-PHOSPHATE N-ACETYLTRANSFERASE"/>
    <property type="match status" value="1"/>
</dbReference>
<dbReference type="BioCyc" id="JESP1508404:G14D9-10687-MONOMER"/>
<evidence type="ECO:0000313" key="3">
    <source>
        <dbReference type="Proteomes" id="UP000031449"/>
    </source>
</evidence>
<keyword evidence="3" id="KW-1185">Reference proteome</keyword>
<dbReference type="Gene3D" id="3.40.630.30">
    <property type="match status" value="1"/>
</dbReference>
<dbReference type="HOGENOM" id="CLU_056607_6_2_9"/>
<feature type="domain" description="N-acetyltransferase" evidence="1">
    <location>
        <begin position="1"/>
        <end position="141"/>
    </location>
</feature>
<dbReference type="GO" id="GO:0004343">
    <property type="term" value="F:glucosamine 6-phosphate N-acetyltransferase activity"/>
    <property type="evidence" value="ECO:0007669"/>
    <property type="project" value="TreeGrafter"/>
</dbReference>
<gene>
    <name evidence="2" type="ORF">JMA_14330</name>
</gene>
<proteinExistence type="predicted"/>
<dbReference type="InterPro" id="IPR000182">
    <property type="entry name" value="GNAT_dom"/>
</dbReference>
<dbReference type="InterPro" id="IPR039143">
    <property type="entry name" value="GNPNAT1-like"/>
</dbReference>
<dbReference type="SUPFAM" id="SSF55729">
    <property type="entry name" value="Acyl-CoA N-acyltransferases (Nat)"/>
    <property type="match status" value="1"/>
</dbReference>
<name>A0A0B5AK87_9BACL</name>
<dbReference type="PANTHER" id="PTHR13355:SF11">
    <property type="entry name" value="GLUCOSAMINE 6-PHOSPHATE N-ACETYLTRANSFERASE"/>
    <property type="match status" value="1"/>
</dbReference>
<dbReference type="Pfam" id="PF13673">
    <property type="entry name" value="Acetyltransf_10"/>
    <property type="match status" value="1"/>
</dbReference>
<dbReference type="Proteomes" id="UP000031449">
    <property type="component" value="Chromosome"/>
</dbReference>
<sequence>MYVKHVENDKELQDAFQVRKEVFVSEQQVPEELELDEYDQTAAHFVLYAEDQPAGAGRFRMKDGKGKVERVCVKRALRGQHAGILLMTEIERHAKNTGISSLILNAQTHALGFYKKLGYHVISDEFMDAGIPHYTMQKDLRTD</sequence>